<evidence type="ECO:0000313" key="1">
    <source>
        <dbReference type="EMBL" id="GAA2609567.1"/>
    </source>
</evidence>
<keyword evidence="2" id="KW-1185">Reference proteome</keyword>
<reference evidence="2" key="1">
    <citation type="journal article" date="2019" name="Int. J. Syst. Evol. Microbiol.">
        <title>The Global Catalogue of Microorganisms (GCM) 10K type strain sequencing project: providing services to taxonomists for standard genome sequencing and annotation.</title>
        <authorList>
            <consortium name="The Broad Institute Genomics Platform"/>
            <consortium name="The Broad Institute Genome Sequencing Center for Infectious Disease"/>
            <person name="Wu L."/>
            <person name="Ma J."/>
        </authorList>
    </citation>
    <scope>NUCLEOTIDE SEQUENCE [LARGE SCALE GENOMIC DNA]</scope>
    <source>
        <strain evidence="2">JCM 6833</strain>
    </source>
</reference>
<dbReference type="Pfam" id="PF25310">
    <property type="entry name" value="VG15"/>
    <property type="match status" value="1"/>
</dbReference>
<dbReference type="EMBL" id="BAAATD010000006">
    <property type="protein sequence ID" value="GAA2609567.1"/>
    <property type="molecule type" value="Genomic_DNA"/>
</dbReference>
<dbReference type="InterPro" id="IPR057369">
    <property type="entry name" value="VG15"/>
</dbReference>
<dbReference type="Proteomes" id="UP001501509">
    <property type="component" value="Unassembled WGS sequence"/>
</dbReference>
<organism evidence="1 2">
    <name type="scientific">Actinomadura fulvescens</name>
    <dbReference type="NCBI Taxonomy" id="46160"/>
    <lineage>
        <taxon>Bacteria</taxon>
        <taxon>Bacillati</taxon>
        <taxon>Actinomycetota</taxon>
        <taxon>Actinomycetes</taxon>
        <taxon>Streptosporangiales</taxon>
        <taxon>Thermomonosporaceae</taxon>
        <taxon>Actinomadura</taxon>
    </lineage>
</organism>
<accession>A0ABP6CA11</accession>
<evidence type="ECO:0000313" key="2">
    <source>
        <dbReference type="Proteomes" id="UP001501509"/>
    </source>
</evidence>
<gene>
    <name evidence="1" type="ORF">GCM10010411_49800</name>
</gene>
<comment type="caution">
    <text evidence="1">The sequence shown here is derived from an EMBL/GenBank/DDBJ whole genome shotgun (WGS) entry which is preliminary data.</text>
</comment>
<sequence length="208" mass="22702">MAPLAVTPRMDAYRRDQAALGGRIAASASQIVANGLDPSDPDRGWARLLAELLALLRGGRDLSEDLAMEFYRYLRELEDAADTPPPEEPDVPFPTDAVVGSLIWTGPRMAKAMIRRGDDRNVSARVGTMVGRSAMRHTLNAGRETTRRLVVNDPAAWGWARITDADPCEFCKMLATRGPVYKTARTAGNELNRYHDGCGCSVVAVFKG</sequence>
<evidence type="ECO:0008006" key="3">
    <source>
        <dbReference type="Google" id="ProtNLM"/>
    </source>
</evidence>
<protein>
    <recommendedName>
        <fullName evidence="3">MuF-like minor capsid protein</fullName>
    </recommendedName>
</protein>
<proteinExistence type="predicted"/>
<name>A0ABP6CA11_9ACTN</name>